<dbReference type="Pfam" id="PF00022">
    <property type="entry name" value="Actin"/>
    <property type="match status" value="1"/>
</dbReference>
<dbReference type="PANTHER" id="PTHR11937">
    <property type="entry name" value="ACTIN"/>
    <property type="match status" value="1"/>
</dbReference>
<reference evidence="2 3" key="1">
    <citation type="submission" date="2021-06" db="EMBL/GenBank/DDBJ databases">
        <authorList>
            <person name="Palmer J.M."/>
        </authorList>
    </citation>
    <scope>NUCLEOTIDE SEQUENCE [LARGE SCALE GENOMIC DNA]</scope>
    <source>
        <strain evidence="2 3">CL_MEX2019</strain>
        <tissue evidence="2">Muscle</tissue>
    </source>
</reference>
<dbReference type="Gene3D" id="3.30.420.40">
    <property type="match status" value="1"/>
</dbReference>
<dbReference type="InterPro" id="IPR004000">
    <property type="entry name" value="Actin"/>
</dbReference>
<evidence type="ECO:0000313" key="2">
    <source>
        <dbReference type="EMBL" id="MED6292059.1"/>
    </source>
</evidence>
<dbReference type="Gene3D" id="3.90.640.10">
    <property type="entry name" value="Actin, Chain A, domain 4"/>
    <property type="match status" value="1"/>
</dbReference>
<dbReference type="SMART" id="SM00268">
    <property type="entry name" value="ACTIN"/>
    <property type="match status" value="1"/>
</dbReference>
<protein>
    <submittedName>
        <fullName evidence="2">Actin- protein 3</fullName>
    </submittedName>
</protein>
<comment type="caution">
    <text evidence="2">The sequence shown here is derived from an EMBL/GenBank/DDBJ whole genome shotgun (WGS) entry which is preliminary data.</text>
</comment>
<accession>A0ABU7F0I3</accession>
<dbReference type="InterPro" id="IPR043129">
    <property type="entry name" value="ATPase_NBD"/>
</dbReference>
<keyword evidence="3" id="KW-1185">Reference proteome</keyword>
<name>A0ABU7F0I3_9TELE</name>
<evidence type="ECO:0000313" key="3">
    <source>
        <dbReference type="Proteomes" id="UP001352852"/>
    </source>
</evidence>
<comment type="similarity">
    <text evidence="1">Belongs to the actin family.</text>
</comment>
<dbReference type="Proteomes" id="UP001352852">
    <property type="component" value="Unassembled WGS sequence"/>
</dbReference>
<organism evidence="2 3">
    <name type="scientific">Characodon lateralis</name>
    <dbReference type="NCBI Taxonomy" id="208331"/>
    <lineage>
        <taxon>Eukaryota</taxon>
        <taxon>Metazoa</taxon>
        <taxon>Chordata</taxon>
        <taxon>Craniata</taxon>
        <taxon>Vertebrata</taxon>
        <taxon>Euteleostomi</taxon>
        <taxon>Actinopterygii</taxon>
        <taxon>Neopterygii</taxon>
        <taxon>Teleostei</taxon>
        <taxon>Neoteleostei</taxon>
        <taxon>Acanthomorphata</taxon>
        <taxon>Ovalentaria</taxon>
        <taxon>Atherinomorphae</taxon>
        <taxon>Cyprinodontiformes</taxon>
        <taxon>Goodeidae</taxon>
        <taxon>Characodon</taxon>
    </lineage>
</organism>
<evidence type="ECO:0000256" key="1">
    <source>
        <dbReference type="RuleBase" id="RU000487"/>
    </source>
</evidence>
<proteinExistence type="inferred from homology"/>
<gene>
    <name evidence="2" type="primary">ACTR3_2</name>
    <name evidence="2" type="ORF">CHARACLAT_029849</name>
</gene>
<sequence>MNKTSHCPGLIVCPSVSVSQAEGYVIGSCIKHIPIAGRDITYFTQQLLREREVGIPPEQSLETAKAVKERFSYVCPDLVKEFNKYDTDGSKWIKQYTGINAVSKKEFTIDVGYERFLGPEIFFHPEFANPDFTQPISEVVDEVIQNCPIDVRRPLYKNVVLSGGSTMFRDFGRRLQRDLKRTVDARLKLSEELSGGKLKPKPIDVQVVTHHMQRYAVWFGGSMLASTVSSPNTSSTCAYYSVTAEPSLLLFLTVPETVWVQLGPLPASSCSLVSVRRCWEGKAQLIRSFIQRAKQKKNPGNLSYM</sequence>
<dbReference type="EMBL" id="JAHUTJ010069905">
    <property type="protein sequence ID" value="MED6292059.1"/>
    <property type="molecule type" value="Genomic_DNA"/>
</dbReference>
<dbReference type="SUPFAM" id="SSF53067">
    <property type="entry name" value="Actin-like ATPase domain"/>
    <property type="match status" value="1"/>
</dbReference>